<keyword evidence="4 5" id="KW-0472">Membrane</keyword>
<gene>
    <name evidence="7" type="ORF">RIB2604_01805180</name>
</gene>
<name>A0A146FFX5_ASPKA</name>
<comment type="caution">
    <text evidence="7">The sequence shown here is derived from an EMBL/GenBank/DDBJ whole genome shotgun (WGS) entry which is preliminary data.</text>
</comment>
<reference evidence="7 8" key="1">
    <citation type="journal article" date="2016" name="DNA Res.">
        <title>Genome sequence of Aspergillus luchuensis NBRC 4314.</title>
        <authorList>
            <person name="Yamada O."/>
            <person name="Machida M."/>
            <person name="Hosoyama A."/>
            <person name="Goto M."/>
            <person name="Takahashi T."/>
            <person name="Futagami T."/>
            <person name="Yamagata Y."/>
            <person name="Takeuchi M."/>
            <person name="Kobayashi T."/>
            <person name="Koike H."/>
            <person name="Abe K."/>
            <person name="Asai K."/>
            <person name="Arita M."/>
            <person name="Fujita N."/>
            <person name="Fukuda K."/>
            <person name="Higa K."/>
            <person name="Horikawa H."/>
            <person name="Ishikawa T."/>
            <person name="Jinno K."/>
            <person name="Kato Y."/>
            <person name="Kirimura K."/>
            <person name="Mizutani O."/>
            <person name="Nakasone K."/>
            <person name="Sano M."/>
            <person name="Shiraishi Y."/>
            <person name="Tsukahara M."/>
            <person name="Gomi K."/>
        </authorList>
    </citation>
    <scope>NUCLEOTIDE SEQUENCE [LARGE SCALE GENOMIC DNA]</scope>
    <source>
        <strain evidence="7 8">RIB 2604</strain>
    </source>
</reference>
<keyword evidence="3 5" id="KW-1133">Transmembrane helix</keyword>
<feature type="transmembrane region" description="Helical" evidence="5">
    <location>
        <begin position="201"/>
        <end position="221"/>
    </location>
</feature>
<evidence type="ECO:0000256" key="4">
    <source>
        <dbReference type="ARBA" id="ARBA00023136"/>
    </source>
</evidence>
<dbReference type="EMBL" id="BCWF01000018">
    <property type="protein sequence ID" value="GAT24688.1"/>
    <property type="molecule type" value="Genomic_DNA"/>
</dbReference>
<dbReference type="InterPro" id="IPR036259">
    <property type="entry name" value="MFS_trans_sf"/>
</dbReference>
<feature type="transmembrane region" description="Helical" evidence="5">
    <location>
        <begin position="415"/>
        <end position="432"/>
    </location>
</feature>
<accession>A0A146FFX5</accession>
<evidence type="ECO:0000259" key="6">
    <source>
        <dbReference type="PROSITE" id="PS50850"/>
    </source>
</evidence>
<proteinExistence type="predicted"/>
<evidence type="ECO:0000256" key="2">
    <source>
        <dbReference type="ARBA" id="ARBA00022692"/>
    </source>
</evidence>
<feature type="transmembrane region" description="Helical" evidence="5">
    <location>
        <begin position="385"/>
        <end position="403"/>
    </location>
</feature>
<dbReference type="InterPro" id="IPR020846">
    <property type="entry name" value="MFS_dom"/>
</dbReference>
<dbReference type="VEuPathDB" id="FungiDB:ASPFODRAFT_134441"/>
<dbReference type="Pfam" id="PF07690">
    <property type="entry name" value="MFS_1"/>
    <property type="match status" value="1"/>
</dbReference>
<evidence type="ECO:0000313" key="7">
    <source>
        <dbReference type="EMBL" id="GAT24688.1"/>
    </source>
</evidence>
<feature type="transmembrane region" description="Helical" evidence="5">
    <location>
        <begin position="302"/>
        <end position="325"/>
    </location>
</feature>
<protein>
    <submittedName>
        <fullName evidence="7">MFS multidrug transporter</fullName>
    </submittedName>
</protein>
<evidence type="ECO:0000256" key="1">
    <source>
        <dbReference type="ARBA" id="ARBA00004141"/>
    </source>
</evidence>
<feature type="transmembrane region" description="Helical" evidence="5">
    <location>
        <begin position="76"/>
        <end position="97"/>
    </location>
</feature>
<evidence type="ECO:0000256" key="3">
    <source>
        <dbReference type="ARBA" id="ARBA00022989"/>
    </source>
</evidence>
<keyword evidence="2 5" id="KW-0812">Transmembrane</keyword>
<feature type="domain" description="Major facilitator superfamily (MFS) profile" evidence="6">
    <location>
        <begin position="72"/>
        <end position="506"/>
    </location>
</feature>
<sequence>MAQVKNELHIVPFGYQSADKEDITAGPSRAKHISRTQDMDEYLLKNDLEFTPDRQYVRWAKGNKKHPRNWSATRKVYDIGLIFLLDLFVTATSTAGASAASEAQNEYHIGNTLCTFCFVTLFLMGQVVGAIVFPPWSECFGRKKLYFISSTGSALCCLIIGVVHSLVAVVICRIVGGFLSAIPYTVGSGSNEDMFNSRSRIWTTFLWTIASNVGLLIGPIISILVVENLHWRWVFYIYTIILAVMSAFFLLIRESRPALLLAQEVSRIRHETGHDSLQPLNHDHSPDLRTFIKASLFRPLQLFFGELLIFTMAMMIAFSFALVYIFTEALQPIYESMNFTPSAAALPFLAVGVGVCFSTFTRILDFRIIDAKHAASQPVKPEDKLTGLAIGAPAFAIGLWWFAWTIPPKAEDIHWIVPTVSLVLIGYALNEFDTVLYGYLADSYLSYSASGTAAVQLVRAGMSGAFPLFTRQMFDGLGANVAASLLAALATVFCTVPLLFLLYGERIRAKSRFAKHSLEVQEQFVKQG</sequence>
<dbReference type="PANTHER" id="PTHR23502:SF157">
    <property type="entry name" value="MAJOR FACILITATOR SUPERFAMILY (MFS) PROFILE DOMAIN-CONTAINING PROTEIN-RELATED"/>
    <property type="match status" value="1"/>
</dbReference>
<dbReference type="SUPFAM" id="SSF103473">
    <property type="entry name" value="MFS general substrate transporter"/>
    <property type="match status" value="1"/>
</dbReference>
<dbReference type="Gene3D" id="1.20.1250.20">
    <property type="entry name" value="MFS general substrate transporter like domains"/>
    <property type="match status" value="1"/>
</dbReference>
<feature type="transmembrane region" description="Helical" evidence="5">
    <location>
        <begin position="481"/>
        <end position="503"/>
    </location>
</feature>
<dbReference type="Proteomes" id="UP000075230">
    <property type="component" value="Unassembled WGS sequence"/>
</dbReference>
<reference evidence="8" key="2">
    <citation type="submission" date="2016-02" db="EMBL/GenBank/DDBJ databases">
        <title>Genome sequencing of Aspergillus luchuensis NBRC 4314.</title>
        <authorList>
            <person name="Yamada O."/>
        </authorList>
    </citation>
    <scope>NUCLEOTIDE SEQUENCE [LARGE SCALE GENOMIC DNA]</scope>
    <source>
        <strain evidence="8">RIB 2604</strain>
    </source>
</reference>
<feature type="transmembrane region" description="Helical" evidence="5">
    <location>
        <begin position="345"/>
        <end position="364"/>
    </location>
</feature>
<dbReference type="AlphaFoldDB" id="A0A146FFX5"/>
<evidence type="ECO:0000256" key="5">
    <source>
        <dbReference type="SAM" id="Phobius"/>
    </source>
</evidence>
<organism evidence="7 8">
    <name type="scientific">Aspergillus kawachii</name>
    <name type="common">White koji mold</name>
    <name type="synonym">Aspergillus awamori var. kawachi</name>
    <dbReference type="NCBI Taxonomy" id="1069201"/>
    <lineage>
        <taxon>Eukaryota</taxon>
        <taxon>Fungi</taxon>
        <taxon>Dikarya</taxon>
        <taxon>Ascomycota</taxon>
        <taxon>Pezizomycotina</taxon>
        <taxon>Eurotiomycetes</taxon>
        <taxon>Eurotiomycetidae</taxon>
        <taxon>Eurotiales</taxon>
        <taxon>Aspergillaceae</taxon>
        <taxon>Aspergillus</taxon>
        <taxon>Aspergillus subgen. Circumdati</taxon>
    </lineage>
</organism>
<feature type="transmembrane region" description="Helical" evidence="5">
    <location>
        <begin position="168"/>
        <end position="189"/>
    </location>
</feature>
<dbReference type="PROSITE" id="PS50850">
    <property type="entry name" value="MFS"/>
    <property type="match status" value="1"/>
</dbReference>
<evidence type="ECO:0000313" key="8">
    <source>
        <dbReference type="Proteomes" id="UP000075230"/>
    </source>
</evidence>
<feature type="transmembrane region" description="Helical" evidence="5">
    <location>
        <begin position="145"/>
        <end position="162"/>
    </location>
</feature>
<dbReference type="GO" id="GO:0022857">
    <property type="term" value="F:transmembrane transporter activity"/>
    <property type="evidence" value="ECO:0007669"/>
    <property type="project" value="InterPro"/>
</dbReference>
<feature type="transmembrane region" description="Helical" evidence="5">
    <location>
        <begin position="444"/>
        <end position="469"/>
    </location>
</feature>
<dbReference type="InterPro" id="IPR011701">
    <property type="entry name" value="MFS"/>
</dbReference>
<dbReference type="GO" id="GO:0016020">
    <property type="term" value="C:membrane"/>
    <property type="evidence" value="ECO:0007669"/>
    <property type="project" value="UniProtKB-SubCell"/>
</dbReference>
<dbReference type="PANTHER" id="PTHR23502">
    <property type="entry name" value="MAJOR FACILITATOR SUPERFAMILY"/>
    <property type="match status" value="1"/>
</dbReference>
<comment type="subcellular location">
    <subcellularLocation>
        <location evidence="1">Membrane</location>
        <topology evidence="1">Multi-pass membrane protein</topology>
    </subcellularLocation>
</comment>
<feature type="transmembrane region" description="Helical" evidence="5">
    <location>
        <begin position="109"/>
        <end position="133"/>
    </location>
</feature>
<feature type="transmembrane region" description="Helical" evidence="5">
    <location>
        <begin position="233"/>
        <end position="252"/>
    </location>
</feature>